<dbReference type="InterPro" id="IPR035435">
    <property type="entry name" value="DPH1/DPH2_euk_archaea"/>
</dbReference>
<evidence type="ECO:0000256" key="10">
    <source>
        <dbReference type="ARBA" id="ARBA00048403"/>
    </source>
</evidence>
<dbReference type="RefSeq" id="XP_030752706.1">
    <property type="nucleotide sequence ID" value="XM_030896846.1"/>
</dbReference>
<evidence type="ECO:0000313" key="14">
    <source>
        <dbReference type="RefSeq" id="XP_030752706.1"/>
    </source>
</evidence>
<evidence type="ECO:0000256" key="9">
    <source>
        <dbReference type="ARBA" id="ARBA00023014"/>
    </source>
</evidence>
<dbReference type="AlphaFoldDB" id="A0A6J2XNR6"/>
<proteinExistence type="inferred from homology"/>
<organism evidence="12 14">
    <name type="scientific">Sitophilus oryzae</name>
    <name type="common">Rice weevil</name>
    <name type="synonym">Curculio oryzae</name>
    <dbReference type="NCBI Taxonomy" id="7048"/>
    <lineage>
        <taxon>Eukaryota</taxon>
        <taxon>Metazoa</taxon>
        <taxon>Ecdysozoa</taxon>
        <taxon>Arthropoda</taxon>
        <taxon>Hexapoda</taxon>
        <taxon>Insecta</taxon>
        <taxon>Pterygota</taxon>
        <taxon>Neoptera</taxon>
        <taxon>Endopterygota</taxon>
        <taxon>Coleoptera</taxon>
        <taxon>Polyphaga</taxon>
        <taxon>Cucujiformia</taxon>
        <taxon>Curculionidae</taxon>
        <taxon>Dryophthorinae</taxon>
        <taxon>Sitophilus</taxon>
    </lineage>
</organism>
<dbReference type="SFLD" id="SFLDS00032">
    <property type="entry name" value="Radical_SAM_3-amino-3-carboxyp"/>
    <property type="match status" value="1"/>
</dbReference>
<comment type="pathway">
    <text evidence="1 11">Protein modification; peptidyl-diphthamide biosynthesis.</text>
</comment>
<evidence type="ECO:0000256" key="7">
    <source>
        <dbReference type="ARBA" id="ARBA00022723"/>
    </source>
</evidence>
<protein>
    <recommendedName>
        <fullName evidence="4 11">2-(3-amino-3-carboxypropyl)histidine synthase subunit 1</fullName>
        <ecNumber evidence="3 11">2.5.1.108</ecNumber>
    </recommendedName>
</protein>
<dbReference type="FunFam" id="3.40.50.11840:FF:000001">
    <property type="entry name" value="2-(3-amino-3-carboxypropyl)histidine synthase subunit 1"/>
    <property type="match status" value="1"/>
</dbReference>
<dbReference type="GeneID" id="115879847"/>
<keyword evidence="12" id="KW-1185">Reference proteome</keyword>
<evidence type="ECO:0000256" key="4">
    <source>
        <dbReference type="ARBA" id="ARBA00021915"/>
    </source>
</evidence>
<comment type="similarity">
    <text evidence="2 11">Belongs to the DPH1/DPH2 family. DPH1 subfamily.</text>
</comment>
<dbReference type="GO" id="GO:0051539">
    <property type="term" value="F:4 iron, 4 sulfur cluster binding"/>
    <property type="evidence" value="ECO:0007669"/>
    <property type="project" value="UniProtKB-UniRule"/>
</dbReference>
<evidence type="ECO:0000313" key="12">
    <source>
        <dbReference type="Proteomes" id="UP000504635"/>
    </source>
</evidence>
<dbReference type="CTD" id="1801"/>
<comment type="catalytic activity">
    <reaction evidence="10 11">
        <text>L-histidyl-[translation elongation factor 2] + S-adenosyl-L-methionine = 2-[(3S)-amino-3-carboxypropyl]-L-histidyl-[translation elongation factor 2] + S-methyl-5'-thioadenosine + H(+)</text>
        <dbReference type="Rhea" id="RHEA:36783"/>
        <dbReference type="Rhea" id="RHEA-COMP:9748"/>
        <dbReference type="Rhea" id="RHEA-COMP:9749"/>
        <dbReference type="ChEBI" id="CHEBI:15378"/>
        <dbReference type="ChEBI" id="CHEBI:17509"/>
        <dbReference type="ChEBI" id="CHEBI:29979"/>
        <dbReference type="ChEBI" id="CHEBI:59789"/>
        <dbReference type="ChEBI" id="CHEBI:73995"/>
        <dbReference type="EC" id="2.5.1.108"/>
    </reaction>
</comment>
<dbReference type="InterPro" id="IPR016435">
    <property type="entry name" value="DPH1/DPH2"/>
</dbReference>
<name>A0A6J2XNR6_SITOR</name>
<dbReference type="PANTHER" id="PTHR10762">
    <property type="entry name" value="DIPHTHAMIDE BIOSYNTHESIS PROTEIN"/>
    <property type="match status" value="1"/>
</dbReference>
<sequence>MAESTIVVKAKPQRKVFKATRITKIPDRILNDPKLQAAAAVLPKNYNFEIPKTIWRIQELKPKMVALQMPEGLLIFSTTLADIIKEFTGADTVIMGDVTYGACCIDDLTAKALGVELLIHYGHSCLIPIDQTSGVKMLYIFVDIKVDPLHFIETVKFNFDKSAKIALVSTIQFVTTLQAVSKMLGENGYDISIPQFKPLSPGEILGCTAPVLRCCDTVIYLGDGRFHLEAVMIANPKVKAYKYDPYSKIITQELYDHEQMEIIRKNCIEDAKLVGKFGVIMGTLGRQGSPKVVEHLRKRITETGRSAVVILLSEIFPKKIELFSKLDAFVQVACPRLSIDWGKSFTKPFLTPYELAITLGDAQWHKEDKSYPMDFYANASIGPWTPNHKPEELSVNTCCGKCP</sequence>
<keyword evidence="5 11" id="KW-0808">Transferase</keyword>
<dbReference type="GO" id="GO:0017183">
    <property type="term" value="P:protein histidyl modification to diphthamide"/>
    <property type="evidence" value="ECO:0007669"/>
    <property type="project" value="UniProtKB-UniRule"/>
</dbReference>
<evidence type="ECO:0000256" key="5">
    <source>
        <dbReference type="ARBA" id="ARBA00022679"/>
    </source>
</evidence>
<dbReference type="PANTHER" id="PTHR10762:SF1">
    <property type="entry name" value="2-(3-AMINO-3-CARBOXYPROPYL)HISTIDINE SYNTHASE SUBUNIT 1"/>
    <property type="match status" value="1"/>
</dbReference>
<evidence type="ECO:0000256" key="6">
    <source>
        <dbReference type="ARBA" id="ARBA00022691"/>
    </source>
</evidence>
<keyword evidence="9" id="KW-0411">Iron-sulfur</keyword>
<dbReference type="NCBIfam" id="TIGR00322">
    <property type="entry name" value="diphth2_R"/>
    <property type="match status" value="1"/>
</dbReference>
<dbReference type="InterPro" id="IPR042264">
    <property type="entry name" value="DPH1/DPH2_2"/>
</dbReference>
<evidence type="ECO:0000256" key="8">
    <source>
        <dbReference type="ARBA" id="ARBA00023004"/>
    </source>
</evidence>
<dbReference type="Proteomes" id="UP000504635">
    <property type="component" value="Unplaced"/>
</dbReference>
<gene>
    <name evidence="13 14" type="primary">LOC115879847</name>
</gene>
<dbReference type="InterPro" id="IPR042265">
    <property type="entry name" value="DPH1/DPH2_3"/>
</dbReference>
<dbReference type="KEGG" id="soy:115879847"/>
<comment type="cofactor">
    <cofactor evidence="11">
        <name>[4Fe-4S] cluster</name>
        <dbReference type="ChEBI" id="CHEBI:49883"/>
    </cofactor>
    <text evidence="11">Binds 1 [4Fe-4S] cluster per subunit. The cluster is coordinated with 3 cysteines and an exchangeable S-adenosyl-L-methionine.</text>
</comment>
<keyword evidence="8" id="KW-0408">Iron</keyword>
<dbReference type="FunFam" id="3.40.50.11860:FF:000002">
    <property type="entry name" value="2-(3-amino-3-carboxypropyl)histidine synthase subunit 1"/>
    <property type="match status" value="1"/>
</dbReference>
<dbReference type="OrthoDB" id="1649088at2759"/>
<dbReference type="GO" id="GO:0046872">
    <property type="term" value="F:metal ion binding"/>
    <property type="evidence" value="ECO:0007669"/>
    <property type="project" value="UniProtKB-KW"/>
</dbReference>
<evidence type="ECO:0000256" key="11">
    <source>
        <dbReference type="PIRNR" id="PIRNR004967"/>
    </source>
</evidence>
<evidence type="ECO:0000256" key="3">
    <source>
        <dbReference type="ARBA" id="ARBA00012221"/>
    </source>
</evidence>
<accession>A0A6J2XNR6</accession>
<dbReference type="EC" id="2.5.1.108" evidence="3 11"/>
<dbReference type="Gene3D" id="3.40.50.11860">
    <property type="entry name" value="Diphthamide synthesis DPH1/DPH2 domain 3"/>
    <property type="match status" value="1"/>
</dbReference>
<dbReference type="FunFam" id="3.40.50.11850:FF:000001">
    <property type="entry name" value="2-(3-amino-3-carboxypropyl)histidine synthase subunit 1"/>
    <property type="match status" value="1"/>
</dbReference>
<dbReference type="Gene3D" id="3.40.50.11850">
    <property type="entry name" value="Diphthamide synthesis DPH1/DPH2 domain 2"/>
    <property type="match status" value="1"/>
</dbReference>
<keyword evidence="7" id="KW-0479">Metal-binding</keyword>
<evidence type="ECO:0000313" key="13">
    <source>
        <dbReference type="RefSeq" id="XP_030752705.1"/>
    </source>
</evidence>
<dbReference type="UniPathway" id="UPA00559"/>
<keyword evidence="11" id="KW-0004">4Fe-4S</keyword>
<evidence type="ECO:0000256" key="2">
    <source>
        <dbReference type="ARBA" id="ARBA00010173"/>
    </source>
</evidence>
<dbReference type="RefSeq" id="XP_030752705.1">
    <property type="nucleotide sequence ID" value="XM_030896845.1"/>
</dbReference>
<dbReference type="Gene3D" id="3.40.50.11840">
    <property type="entry name" value="Diphthamide synthesis DPH1/DPH2 domain 1"/>
    <property type="match status" value="1"/>
</dbReference>
<dbReference type="InterPro" id="IPR042263">
    <property type="entry name" value="DPH1/DPH2_1"/>
</dbReference>
<dbReference type="Pfam" id="PF01866">
    <property type="entry name" value="Diphthamide_syn"/>
    <property type="match status" value="1"/>
</dbReference>
<comment type="function">
    <text evidence="11">Catalyzes the first step of diphthamide biosynthesis, a post-translational modification of histidine which occurs in elongation factor 2.</text>
</comment>
<dbReference type="PIRSF" id="PIRSF004967">
    <property type="entry name" value="DPH1"/>
    <property type="match status" value="1"/>
</dbReference>
<keyword evidence="6 11" id="KW-0949">S-adenosyl-L-methionine</keyword>
<dbReference type="GO" id="GO:0090560">
    <property type="term" value="F:2-(3-amino-3-carboxypropyl)histidine synthase activity"/>
    <property type="evidence" value="ECO:0007669"/>
    <property type="project" value="UniProtKB-UniRule"/>
</dbReference>
<evidence type="ECO:0000256" key="1">
    <source>
        <dbReference type="ARBA" id="ARBA00005156"/>
    </source>
</evidence>
<reference evidence="13 14" key="1">
    <citation type="submission" date="2025-04" db="UniProtKB">
        <authorList>
            <consortium name="RefSeq"/>
        </authorList>
    </citation>
    <scope>IDENTIFICATION</scope>
    <source>
        <tissue evidence="13 14">Gonads</tissue>
    </source>
</reference>